<evidence type="ECO:0000313" key="1">
    <source>
        <dbReference type="EMBL" id="KAK4027078.1"/>
    </source>
</evidence>
<reference evidence="1 2" key="1">
    <citation type="journal article" date="2023" name="Nucleic Acids Res.">
        <title>The hologenome of Daphnia magna reveals possible DNA methylation and microbiome-mediated evolution of the host genome.</title>
        <authorList>
            <person name="Chaturvedi A."/>
            <person name="Li X."/>
            <person name="Dhandapani V."/>
            <person name="Marshall H."/>
            <person name="Kissane S."/>
            <person name="Cuenca-Cambronero M."/>
            <person name="Asole G."/>
            <person name="Calvet F."/>
            <person name="Ruiz-Romero M."/>
            <person name="Marangio P."/>
            <person name="Guigo R."/>
            <person name="Rago D."/>
            <person name="Mirbahai L."/>
            <person name="Eastwood N."/>
            <person name="Colbourne J.K."/>
            <person name="Zhou J."/>
            <person name="Mallon E."/>
            <person name="Orsini L."/>
        </authorList>
    </citation>
    <scope>NUCLEOTIDE SEQUENCE [LARGE SCALE GENOMIC DNA]</scope>
    <source>
        <strain evidence="1">LRV0_1</strain>
    </source>
</reference>
<comment type="caution">
    <text evidence="1">The sequence shown here is derived from an EMBL/GenBank/DDBJ whole genome shotgun (WGS) entry which is preliminary data.</text>
</comment>
<dbReference type="EMBL" id="JAOYFB010000038">
    <property type="protein sequence ID" value="KAK4027078.1"/>
    <property type="molecule type" value="Genomic_DNA"/>
</dbReference>
<proteinExistence type="predicted"/>
<organism evidence="1 2">
    <name type="scientific">Daphnia magna</name>
    <dbReference type="NCBI Taxonomy" id="35525"/>
    <lineage>
        <taxon>Eukaryota</taxon>
        <taxon>Metazoa</taxon>
        <taxon>Ecdysozoa</taxon>
        <taxon>Arthropoda</taxon>
        <taxon>Crustacea</taxon>
        <taxon>Branchiopoda</taxon>
        <taxon>Diplostraca</taxon>
        <taxon>Cladocera</taxon>
        <taxon>Anomopoda</taxon>
        <taxon>Daphniidae</taxon>
        <taxon>Daphnia</taxon>
    </lineage>
</organism>
<dbReference type="Proteomes" id="UP001234178">
    <property type="component" value="Unassembled WGS sequence"/>
</dbReference>
<keyword evidence="2" id="KW-1185">Reference proteome</keyword>
<evidence type="ECO:0000313" key="2">
    <source>
        <dbReference type="Proteomes" id="UP001234178"/>
    </source>
</evidence>
<gene>
    <name evidence="1" type="ORF">OUZ56_016096</name>
</gene>
<protein>
    <submittedName>
        <fullName evidence="1">Uncharacterized protein</fullName>
    </submittedName>
</protein>
<sequence>MRKLSVCASHTKFRQMTAFRGIRPKDRQIELAARNYQRLLELRTPLKLNRANPPIKLIFPTKTKSYFY</sequence>
<accession>A0ABR0APP1</accession>
<name>A0ABR0APP1_9CRUS</name>